<name>A0A8J5LUH5_ZINOF</name>
<keyword evidence="2" id="KW-1133">Transmembrane helix</keyword>
<reference evidence="5 6" key="1">
    <citation type="submission" date="2020-08" db="EMBL/GenBank/DDBJ databases">
        <title>Plant Genome Project.</title>
        <authorList>
            <person name="Zhang R.-G."/>
        </authorList>
    </citation>
    <scope>NUCLEOTIDE SEQUENCE [LARGE SCALE GENOMIC DNA]</scope>
    <source>
        <tissue evidence="5">Rhizome</tissue>
    </source>
</reference>
<proteinExistence type="predicted"/>
<keyword evidence="2" id="KW-0812">Transmembrane</keyword>
<accession>A0A8J5LUH5</accession>
<feature type="compositionally biased region" description="Low complexity" evidence="1">
    <location>
        <begin position="79"/>
        <end position="94"/>
    </location>
</feature>
<evidence type="ECO:0000256" key="2">
    <source>
        <dbReference type="SAM" id="Phobius"/>
    </source>
</evidence>
<comment type="caution">
    <text evidence="5">The sequence shown here is derived from an EMBL/GenBank/DDBJ whole genome shotgun (WGS) entry which is preliminary data.</text>
</comment>
<dbReference type="PANTHER" id="PTHR35102:SF1">
    <property type="entry name" value="E3 UBIQUITIN-PROTEIN LIGASE"/>
    <property type="match status" value="1"/>
</dbReference>
<dbReference type="PANTHER" id="PTHR35102">
    <property type="entry name" value="E3 UBIQUITIN-PROTEIN LIGASE"/>
    <property type="match status" value="1"/>
</dbReference>
<feature type="domain" description="VQ" evidence="3">
    <location>
        <begin position="11"/>
        <end position="38"/>
    </location>
</feature>
<keyword evidence="6" id="KW-1185">Reference proteome</keyword>
<evidence type="ECO:0000313" key="5">
    <source>
        <dbReference type="EMBL" id="KAG6535503.1"/>
    </source>
</evidence>
<evidence type="ECO:0000259" key="3">
    <source>
        <dbReference type="Pfam" id="PF05678"/>
    </source>
</evidence>
<evidence type="ECO:0000256" key="1">
    <source>
        <dbReference type="SAM" id="MobiDB-lite"/>
    </source>
</evidence>
<organism evidence="5 6">
    <name type="scientific">Zingiber officinale</name>
    <name type="common">Ginger</name>
    <name type="synonym">Amomum zingiber</name>
    <dbReference type="NCBI Taxonomy" id="94328"/>
    <lineage>
        <taxon>Eukaryota</taxon>
        <taxon>Viridiplantae</taxon>
        <taxon>Streptophyta</taxon>
        <taxon>Embryophyta</taxon>
        <taxon>Tracheophyta</taxon>
        <taxon>Spermatophyta</taxon>
        <taxon>Magnoliopsida</taxon>
        <taxon>Liliopsida</taxon>
        <taxon>Zingiberales</taxon>
        <taxon>Zingiberaceae</taxon>
        <taxon>Zingiber</taxon>
    </lineage>
</organism>
<evidence type="ECO:0008006" key="7">
    <source>
        <dbReference type="Google" id="ProtNLM"/>
    </source>
</evidence>
<feature type="domain" description="DUF2062" evidence="4">
    <location>
        <begin position="199"/>
        <end position="337"/>
    </location>
</feature>
<gene>
    <name evidence="5" type="ORF">ZIOFF_000503</name>
</gene>
<evidence type="ECO:0000313" key="6">
    <source>
        <dbReference type="Proteomes" id="UP000734854"/>
    </source>
</evidence>
<feature type="compositionally biased region" description="Basic residues" evidence="1">
    <location>
        <begin position="56"/>
        <end position="66"/>
    </location>
</feature>
<dbReference type="AlphaFoldDB" id="A0A8J5LUH5"/>
<evidence type="ECO:0000259" key="4">
    <source>
        <dbReference type="Pfam" id="PF09835"/>
    </source>
</evidence>
<protein>
    <recommendedName>
        <fullName evidence="7">VQ domain-containing protein</fullName>
    </recommendedName>
</protein>
<feature type="region of interest" description="Disordered" evidence="1">
    <location>
        <begin position="29"/>
        <end position="101"/>
    </location>
</feature>
<sequence>MEKPPSAPSPPPSTTFVQADAATFKELVQRLTGHHEPPHRRSPPNSPSVDAARLSGVKRLHERRRGGGGCSRLKLSVHKPAAAGPASKPASPAAAEEEEVGHKEVIVVNEEEEEQAIKERRFYLHPSPRSRTRMPQPDLLPLFPLTSPKAGEQGAAIFRYPVQVAAKSRREKIVSLGLCRLNMSFHLMAWLKRKIVDPLMQIIRRGAEPKQLALSTALGITLGVFPICGTTVFLCGLAIGLIGNHCHAPTLMLANFVATPIELSLIVPFLRLGELISGGHHFALTSDAFKKVITGQASKDVFISIFHALLGWIIAAPFILATLYTLLVPCFKLLVRRFSVRHDSQGGLRSRSLAASDARLPESHFPPSFQALPQPFFVLDGVSDHDDVACFASSGRRSQPSLMGVVLGYSRRPFWS</sequence>
<dbReference type="Proteomes" id="UP000734854">
    <property type="component" value="Unassembled WGS sequence"/>
</dbReference>
<dbReference type="EMBL" id="JACMSC010000001">
    <property type="protein sequence ID" value="KAG6535503.1"/>
    <property type="molecule type" value="Genomic_DNA"/>
</dbReference>
<dbReference type="InterPro" id="IPR018639">
    <property type="entry name" value="DUF2062"/>
</dbReference>
<dbReference type="Pfam" id="PF09835">
    <property type="entry name" value="DUF2062"/>
    <property type="match status" value="1"/>
</dbReference>
<feature type="transmembrane region" description="Helical" evidence="2">
    <location>
        <begin position="309"/>
        <end position="335"/>
    </location>
</feature>
<dbReference type="InterPro" id="IPR008889">
    <property type="entry name" value="VQ"/>
</dbReference>
<feature type="transmembrane region" description="Helical" evidence="2">
    <location>
        <begin position="212"/>
        <end position="242"/>
    </location>
</feature>
<dbReference type="Pfam" id="PF05678">
    <property type="entry name" value="VQ"/>
    <property type="match status" value="1"/>
</dbReference>
<keyword evidence="2" id="KW-0472">Membrane</keyword>